<dbReference type="EMBL" id="JBHSAY010000009">
    <property type="protein sequence ID" value="MFC4132464.1"/>
    <property type="molecule type" value="Genomic_DNA"/>
</dbReference>
<sequence length="135" mass="14713">MTAEADTADLPTRDLDAVQGQAPTRDRRDRRELGVIQIKENVVAKLAAYLATEVPDIGGRAELHRRPAVSARVDGGQAYLDVTASVRWPASVGQVTADLRQHLRTRVRELTGLEVGEIRIEVSDLITAAPHARVS</sequence>
<organism evidence="3 4">
    <name type="scientific">Hamadaea flava</name>
    <dbReference type="NCBI Taxonomy" id="1742688"/>
    <lineage>
        <taxon>Bacteria</taxon>
        <taxon>Bacillati</taxon>
        <taxon>Actinomycetota</taxon>
        <taxon>Actinomycetes</taxon>
        <taxon>Micromonosporales</taxon>
        <taxon>Micromonosporaceae</taxon>
        <taxon>Hamadaea</taxon>
    </lineage>
</organism>
<reference evidence="4" key="1">
    <citation type="journal article" date="2019" name="Int. J. Syst. Evol. Microbiol.">
        <title>The Global Catalogue of Microorganisms (GCM) 10K type strain sequencing project: providing services to taxonomists for standard genome sequencing and annotation.</title>
        <authorList>
            <consortium name="The Broad Institute Genomics Platform"/>
            <consortium name="The Broad Institute Genome Sequencing Center for Infectious Disease"/>
            <person name="Wu L."/>
            <person name="Ma J."/>
        </authorList>
    </citation>
    <scope>NUCLEOTIDE SEQUENCE [LARGE SCALE GENOMIC DNA]</scope>
    <source>
        <strain evidence="4">CGMCC 4.7289</strain>
    </source>
</reference>
<feature type="region of interest" description="Disordered" evidence="2">
    <location>
        <begin position="1"/>
        <end position="29"/>
    </location>
</feature>
<comment type="similarity">
    <text evidence="1">Belongs to the asp23 family.</text>
</comment>
<gene>
    <name evidence="3" type="ORF">ACFOZ4_17790</name>
</gene>
<evidence type="ECO:0000313" key="4">
    <source>
        <dbReference type="Proteomes" id="UP001595816"/>
    </source>
</evidence>
<dbReference type="Pfam" id="PF03780">
    <property type="entry name" value="Asp23"/>
    <property type="match status" value="1"/>
</dbReference>
<protein>
    <submittedName>
        <fullName evidence="3">Asp23/Gls24 family envelope stress response protein</fullName>
    </submittedName>
</protein>
<dbReference type="RefSeq" id="WP_253753186.1">
    <property type="nucleotide sequence ID" value="NZ_JAMZDZ010000001.1"/>
</dbReference>
<accession>A0ABV8LRQ0</accession>
<proteinExistence type="inferred from homology"/>
<evidence type="ECO:0000313" key="3">
    <source>
        <dbReference type="EMBL" id="MFC4132464.1"/>
    </source>
</evidence>
<comment type="caution">
    <text evidence="3">The sequence shown here is derived from an EMBL/GenBank/DDBJ whole genome shotgun (WGS) entry which is preliminary data.</text>
</comment>
<evidence type="ECO:0000256" key="1">
    <source>
        <dbReference type="ARBA" id="ARBA00005721"/>
    </source>
</evidence>
<evidence type="ECO:0000256" key="2">
    <source>
        <dbReference type="SAM" id="MobiDB-lite"/>
    </source>
</evidence>
<dbReference type="Proteomes" id="UP001595816">
    <property type="component" value="Unassembled WGS sequence"/>
</dbReference>
<name>A0ABV8LRQ0_9ACTN</name>
<keyword evidence="4" id="KW-1185">Reference proteome</keyword>
<dbReference type="InterPro" id="IPR005531">
    <property type="entry name" value="Asp23"/>
</dbReference>